<dbReference type="Pfam" id="PF16884">
    <property type="entry name" value="ADH_N_2"/>
    <property type="match status" value="1"/>
</dbReference>
<feature type="domain" description="Enoyl reductase (ER)" evidence="2">
    <location>
        <begin position="52"/>
        <end position="351"/>
    </location>
</feature>
<protein>
    <submittedName>
        <fullName evidence="3">NAD(P)-binding protein</fullName>
    </submittedName>
</protein>
<evidence type="ECO:0000259" key="2">
    <source>
        <dbReference type="SMART" id="SM00829"/>
    </source>
</evidence>
<dbReference type="GeneID" id="37028807"/>
<gene>
    <name evidence="3" type="ORF">BDZ90DRAFT_234355</name>
</gene>
<dbReference type="OrthoDB" id="809632at2759"/>
<dbReference type="GO" id="GO:0016628">
    <property type="term" value="F:oxidoreductase activity, acting on the CH-CH group of donors, NAD or NADP as acceptor"/>
    <property type="evidence" value="ECO:0007669"/>
    <property type="project" value="InterPro"/>
</dbReference>
<dbReference type="STRING" id="1569628.A0A316UIQ0"/>
<keyword evidence="1" id="KW-0560">Oxidoreductase</keyword>
<dbReference type="CDD" id="cd05288">
    <property type="entry name" value="PGDH"/>
    <property type="match status" value="1"/>
</dbReference>
<dbReference type="InterPro" id="IPR045010">
    <property type="entry name" value="MDR_fam"/>
</dbReference>
<evidence type="ECO:0000313" key="3">
    <source>
        <dbReference type="EMBL" id="PWN25146.1"/>
    </source>
</evidence>
<sequence length="370" mass="40201">MVSNRSLVLLQEPTGMPQVGKDIDYRTSDIDIESAPSNGLILKTVAIAIDPTLRNTMRLSNPKPYAPLYKKGEAMWGYGLSEVVVSGNAGWKKGDILMTPLTKMSTYWRLEEGELNGPSKAGYKKIDPLPDLNVTTYLGALGMPGMTAYMSIKDIIGDFKPNSKLFVTSGAGFVGSLVCQIAKQAGVKVIASAGSEDKVAFLREKLGVDKAFNYKTADIDAELASFGGEEGIDYLYDNVGGKQLNSFLAHSAVHGVVVVCGAISAYNASKDQPAEVISNFPMAVLGRQLTVRGFIVASLYPRWEDSFWKEMPKMVQDGKLKSQEDVRVGMDALAGSFEDLLTGKHQGKLIVLVDEEQKGRWIQRNPDGFA</sequence>
<dbReference type="Gene3D" id="3.90.180.10">
    <property type="entry name" value="Medium-chain alcohol dehydrogenases, catalytic domain"/>
    <property type="match status" value="1"/>
</dbReference>
<organism evidence="3 4">
    <name type="scientific">Jaminaea rosea</name>
    <dbReference type="NCBI Taxonomy" id="1569628"/>
    <lineage>
        <taxon>Eukaryota</taxon>
        <taxon>Fungi</taxon>
        <taxon>Dikarya</taxon>
        <taxon>Basidiomycota</taxon>
        <taxon>Ustilaginomycotina</taxon>
        <taxon>Exobasidiomycetes</taxon>
        <taxon>Microstromatales</taxon>
        <taxon>Microstromatales incertae sedis</taxon>
        <taxon>Jaminaea</taxon>
    </lineage>
</organism>
<dbReference type="AlphaFoldDB" id="A0A316UIQ0"/>
<keyword evidence="4" id="KW-1185">Reference proteome</keyword>
<name>A0A316UIQ0_9BASI</name>
<dbReference type="FunFam" id="3.40.50.720:FF:000121">
    <property type="entry name" value="Prostaglandin reductase 2"/>
    <property type="match status" value="1"/>
</dbReference>
<accession>A0A316UIQ0</accession>
<dbReference type="InterPro" id="IPR011032">
    <property type="entry name" value="GroES-like_sf"/>
</dbReference>
<dbReference type="InterPro" id="IPR020843">
    <property type="entry name" value="ER"/>
</dbReference>
<evidence type="ECO:0000256" key="1">
    <source>
        <dbReference type="ARBA" id="ARBA00023002"/>
    </source>
</evidence>
<proteinExistence type="predicted"/>
<evidence type="ECO:0000313" key="4">
    <source>
        <dbReference type="Proteomes" id="UP000245884"/>
    </source>
</evidence>
<dbReference type="SUPFAM" id="SSF50129">
    <property type="entry name" value="GroES-like"/>
    <property type="match status" value="1"/>
</dbReference>
<dbReference type="InterPro" id="IPR036291">
    <property type="entry name" value="NAD(P)-bd_dom_sf"/>
</dbReference>
<dbReference type="Proteomes" id="UP000245884">
    <property type="component" value="Unassembled WGS sequence"/>
</dbReference>
<dbReference type="InterPro" id="IPR013149">
    <property type="entry name" value="ADH-like_C"/>
</dbReference>
<dbReference type="InterPro" id="IPR041694">
    <property type="entry name" value="ADH_N_2"/>
</dbReference>
<dbReference type="EMBL" id="KZ819677">
    <property type="protein sequence ID" value="PWN25146.1"/>
    <property type="molecule type" value="Genomic_DNA"/>
</dbReference>
<dbReference type="PANTHER" id="PTHR43205">
    <property type="entry name" value="PROSTAGLANDIN REDUCTASE"/>
    <property type="match status" value="1"/>
</dbReference>
<dbReference type="SMART" id="SM00829">
    <property type="entry name" value="PKS_ER"/>
    <property type="match status" value="1"/>
</dbReference>
<dbReference type="PANTHER" id="PTHR43205:SF7">
    <property type="entry name" value="PROSTAGLANDIN REDUCTASE 1"/>
    <property type="match status" value="1"/>
</dbReference>
<dbReference type="RefSeq" id="XP_025359758.1">
    <property type="nucleotide sequence ID" value="XM_025506984.1"/>
</dbReference>
<reference evidence="3 4" key="1">
    <citation type="journal article" date="2018" name="Mol. Biol. Evol.">
        <title>Broad Genomic Sampling Reveals a Smut Pathogenic Ancestry of the Fungal Clade Ustilaginomycotina.</title>
        <authorList>
            <person name="Kijpornyongpan T."/>
            <person name="Mondo S.J."/>
            <person name="Barry K."/>
            <person name="Sandor L."/>
            <person name="Lee J."/>
            <person name="Lipzen A."/>
            <person name="Pangilinan J."/>
            <person name="LaButti K."/>
            <person name="Hainaut M."/>
            <person name="Henrissat B."/>
            <person name="Grigoriev I.V."/>
            <person name="Spatafora J.W."/>
            <person name="Aime M.C."/>
        </authorList>
    </citation>
    <scope>NUCLEOTIDE SEQUENCE [LARGE SCALE GENOMIC DNA]</scope>
    <source>
        <strain evidence="3 4">MCA 5214</strain>
    </source>
</reference>
<dbReference type="SUPFAM" id="SSF51735">
    <property type="entry name" value="NAD(P)-binding Rossmann-fold domains"/>
    <property type="match status" value="1"/>
</dbReference>
<dbReference type="Pfam" id="PF00107">
    <property type="entry name" value="ADH_zinc_N"/>
    <property type="match status" value="1"/>
</dbReference>
<dbReference type="Gene3D" id="3.40.50.720">
    <property type="entry name" value="NAD(P)-binding Rossmann-like Domain"/>
    <property type="match status" value="1"/>
</dbReference>